<organism evidence="1 2">
    <name type="scientific">Maribacter chungangensis</name>
    <dbReference type="NCBI Taxonomy" id="1069117"/>
    <lineage>
        <taxon>Bacteria</taxon>
        <taxon>Pseudomonadati</taxon>
        <taxon>Bacteroidota</taxon>
        <taxon>Flavobacteriia</taxon>
        <taxon>Flavobacteriales</taxon>
        <taxon>Flavobacteriaceae</taxon>
        <taxon>Maribacter</taxon>
    </lineage>
</organism>
<dbReference type="EMBL" id="JBHTHY010000003">
    <property type="protein sequence ID" value="MFD0796174.1"/>
    <property type="molecule type" value="Genomic_DNA"/>
</dbReference>
<evidence type="ECO:0000313" key="2">
    <source>
        <dbReference type="Proteomes" id="UP001597012"/>
    </source>
</evidence>
<dbReference type="Proteomes" id="UP001597012">
    <property type="component" value="Unassembled WGS sequence"/>
</dbReference>
<accession>A0ABW3B0M8</accession>
<dbReference type="RefSeq" id="WP_379931851.1">
    <property type="nucleotide sequence ID" value="NZ_JBHTHY010000003.1"/>
</dbReference>
<gene>
    <name evidence="1" type="ORF">ACFQZJ_01780</name>
</gene>
<proteinExistence type="predicted"/>
<name>A0ABW3B0M8_9FLAO</name>
<protein>
    <submittedName>
        <fullName evidence="1">Uncharacterized protein</fullName>
    </submittedName>
</protein>
<evidence type="ECO:0000313" key="1">
    <source>
        <dbReference type="EMBL" id="MFD0796174.1"/>
    </source>
</evidence>
<sequence length="94" mass="11344">MYKLSIFLVDAVYFYLPTTYIDAYLQITIYKEQQKNKMYYVLLKDGVPLGTFGNLKKITEFVEDENFPSYWTLVRKDDNPLECLDYLIYKVKHY</sequence>
<comment type="caution">
    <text evidence="1">The sequence shown here is derived from an EMBL/GenBank/DDBJ whole genome shotgun (WGS) entry which is preliminary data.</text>
</comment>
<keyword evidence="2" id="KW-1185">Reference proteome</keyword>
<reference evidence="2" key="1">
    <citation type="journal article" date="2019" name="Int. J. Syst. Evol. Microbiol.">
        <title>The Global Catalogue of Microorganisms (GCM) 10K type strain sequencing project: providing services to taxonomists for standard genome sequencing and annotation.</title>
        <authorList>
            <consortium name="The Broad Institute Genomics Platform"/>
            <consortium name="The Broad Institute Genome Sequencing Center for Infectious Disease"/>
            <person name="Wu L."/>
            <person name="Ma J."/>
        </authorList>
    </citation>
    <scope>NUCLEOTIDE SEQUENCE [LARGE SCALE GENOMIC DNA]</scope>
    <source>
        <strain evidence="2">CCUG 61948</strain>
    </source>
</reference>